<dbReference type="InterPro" id="IPR000209">
    <property type="entry name" value="Peptidase_S8/S53_dom"/>
</dbReference>
<evidence type="ECO:0000259" key="7">
    <source>
        <dbReference type="PROSITE" id="PS51829"/>
    </source>
</evidence>
<dbReference type="PANTHER" id="PTHR42884:SF14">
    <property type="entry name" value="NEUROENDOCRINE CONVERTASE 1"/>
    <property type="match status" value="1"/>
</dbReference>
<keyword evidence="6" id="KW-0812">Transmembrane</keyword>
<feature type="region of interest" description="Disordered" evidence="5">
    <location>
        <begin position="467"/>
        <end position="491"/>
    </location>
</feature>
<keyword evidence="6" id="KW-0472">Membrane</keyword>
<sequence>MSPTGRILGSDINDFPLLSSNDPLSAVAAAFSFKNSDIYTCSWGPPDDGKSFGGLSPDILRTILSQITYGRSGKGSIYVVAAGNGGMFGDHCGADGFAINPFFVSVGAITHMDRPPGYAERCPAMNVVTYSSSDMFSSAKIKKKSIYFSGITTSDGNLGCTGSHGGTSAAAPIVAASIALLLSQRPNLGWRDVQALLIESSTPLGEHKSYNEYTAFGKLNVEKLVTIGDSWIPLNPPVFSSISSSNISIENQSEALLVYTFSVNLNLKIERVLAKSNVAFLERGYIEVSLVSPKGTESFLLRERPLDTSRPRTSGFNSFDAPLKGWVFSSLAFFNEKSFGTWELRIRSSRSLEDSVDFFATTEAWLGFISESTETNLYGQENLKYEMENLGNIACFAFAYNCGFLTAGVTATAAFIKFRKDSRVFKYALAGYFVGNIFAWNICRMRHKMSIETGIYTMNNIRNQTMDENGNPRLGLPPGMPAEVRRQASSD</sequence>
<dbReference type="SUPFAM" id="SSF52743">
    <property type="entry name" value="Subtilisin-like"/>
    <property type="match status" value="1"/>
</dbReference>
<feature type="transmembrane region" description="Helical" evidence="6">
    <location>
        <begin position="393"/>
        <end position="418"/>
    </location>
</feature>
<dbReference type="GO" id="GO:0004252">
    <property type="term" value="F:serine-type endopeptidase activity"/>
    <property type="evidence" value="ECO:0007669"/>
    <property type="project" value="InterPro"/>
</dbReference>
<dbReference type="GeneID" id="25260362"/>
<dbReference type="Pfam" id="PF00082">
    <property type="entry name" value="Peptidase_S8"/>
    <property type="match status" value="1"/>
</dbReference>
<keyword evidence="3" id="KW-0720">Serine protease</keyword>
<dbReference type="GO" id="GO:0000139">
    <property type="term" value="C:Golgi membrane"/>
    <property type="evidence" value="ECO:0007669"/>
    <property type="project" value="TreeGrafter"/>
</dbReference>
<keyword evidence="1 8" id="KW-0645">Protease</keyword>
<dbReference type="EMBL" id="JMKJ01000532">
    <property type="protein sequence ID" value="KGG50749.1"/>
    <property type="molecule type" value="Genomic_DNA"/>
</dbReference>
<evidence type="ECO:0000256" key="5">
    <source>
        <dbReference type="SAM" id="MobiDB-lite"/>
    </source>
</evidence>
<evidence type="ECO:0000313" key="8">
    <source>
        <dbReference type="EMBL" id="KGG50749.1"/>
    </source>
</evidence>
<proteinExistence type="inferred from homology"/>
<keyword evidence="2" id="KW-0378">Hydrolase</keyword>
<dbReference type="PANTHER" id="PTHR42884">
    <property type="entry name" value="PROPROTEIN CONVERTASE SUBTILISIN/KEXIN-RELATED"/>
    <property type="match status" value="1"/>
</dbReference>
<dbReference type="Pfam" id="PF01483">
    <property type="entry name" value="P_proprotein"/>
    <property type="match status" value="1"/>
</dbReference>
<comment type="similarity">
    <text evidence="4">Belongs to the peptidase S8 family.</text>
</comment>
<organism evidence="8 9">
    <name type="scientific">Mitosporidium daphniae</name>
    <dbReference type="NCBI Taxonomy" id="1485682"/>
    <lineage>
        <taxon>Eukaryota</taxon>
        <taxon>Fungi</taxon>
        <taxon>Fungi incertae sedis</taxon>
        <taxon>Microsporidia</taxon>
        <taxon>Mitosporidium</taxon>
    </lineage>
</organism>
<comment type="caution">
    <text evidence="4">Lacks conserved residue(s) required for the propagation of feature annotation.</text>
</comment>
<dbReference type="AlphaFoldDB" id="A0A098VPK6"/>
<dbReference type="RefSeq" id="XP_013237191.1">
    <property type="nucleotide sequence ID" value="XM_013381737.1"/>
</dbReference>
<feature type="domain" description="P/Homo B" evidence="7">
    <location>
        <begin position="234"/>
        <end position="374"/>
    </location>
</feature>
<dbReference type="InterPro" id="IPR008979">
    <property type="entry name" value="Galactose-bd-like_sf"/>
</dbReference>
<dbReference type="HOGENOM" id="CLU_555586_0_0_1"/>
<name>A0A098VPK6_9MICR</name>
<dbReference type="InterPro" id="IPR002884">
    <property type="entry name" value="P_dom"/>
</dbReference>
<evidence type="ECO:0000256" key="4">
    <source>
        <dbReference type="PROSITE-ProRule" id="PRU01240"/>
    </source>
</evidence>
<dbReference type="PROSITE" id="PS51829">
    <property type="entry name" value="P_HOMO_B"/>
    <property type="match status" value="1"/>
</dbReference>
<evidence type="ECO:0000313" key="9">
    <source>
        <dbReference type="Proteomes" id="UP000029725"/>
    </source>
</evidence>
<dbReference type="Gene3D" id="3.40.50.200">
    <property type="entry name" value="Peptidase S8/S53 domain"/>
    <property type="match status" value="1"/>
</dbReference>
<accession>A0A098VPK6</accession>
<evidence type="ECO:0000256" key="2">
    <source>
        <dbReference type="ARBA" id="ARBA00022801"/>
    </source>
</evidence>
<keyword evidence="9" id="KW-1185">Reference proteome</keyword>
<evidence type="ECO:0000256" key="3">
    <source>
        <dbReference type="ARBA" id="ARBA00022825"/>
    </source>
</evidence>
<evidence type="ECO:0000256" key="1">
    <source>
        <dbReference type="ARBA" id="ARBA00022670"/>
    </source>
</evidence>
<reference evidence="8 9" key="1">
    <citation type="submission" date="2014-04" db="EMBL/GenBank/DDBJ databases">
        <title>A new species of microsporidia sheds light on the evolution of extreme parasitism.</title>
        <authorList>
            <person name="Haag K.L."/>
            <person name="James T.Y."/>
            <person name="Larsson R."/>
            <person name="Schaer T.M."/>
            <person name="Refardt D."/>
            <person name="Pombert J.-F."/>
            <person name="Ebert D."/>
        </authorList>
    </citation>
    <scope>NUCLEOTIDE SEQUENCE [LARGE SCALE GENOMIC DNA]</scope>
    <source>
        <strain evidence="8 9">UGP3</strain>
        <tissue evidence="8">Spores</tissue>
    </source>
</reference>
<dbReference type="GO" id="GO:0016485">
    <property type="term" value="P:protein processing"/>
    <property type="evidence" value="ECO:0007669"/>
    <property type="project" value="TreeGrafter"/>
</dbReference>
<evidence type="ECO:0000256" key="6">
    <source>
        <dbReference type="SAM" id="Phobius"/>
    </source>
</evidence>
<dbReference type="PROSITE" id="PS51892">
    <property type="entry name" value="SUBTILASE"/>
    <property type="match status" value="1"/>
</dbReference>
<dbReference type="InterPro" id="IPR023828">
    <property type="entry name" value="Peptidase_S8_Ser-AS"/>
</dbReference>
<dbReference type="Proteomes" id="UP000029725">
    <property type="component" value="Unassembled WGS sequence"/>
</dbReference>
<keyword evidence="6" id="KW-1133">Transmembrane helix</keyword>
<dbReference type="VEuPathDB" id="MicrosporidiaDB:DI09_57p40"/>
<dbReference type="InterPro" id="IPR036852">
    <property type="entry name" value="Peptidase_S8/S53_dom_sf"/>
</dbReference>
<dbReference type="Gene3D" id="2.60.120.260">
    <property type="entry name" value="Galactose-binding domain-like"/>
    <property type="match status" value="1"/>
</dbReference>
<dbReference type="PROSITE" id="PS00138">
    <property type="entry name" value="SUBTILASE_SER"/>
    <property type="match status" value="1"/>
</dbReference>
<protein>
    <submittedName>
        <fullName evidence="8">Protease Kex1</fullName>
    </submittedName>
</protein>
<gene>
    <name evidence="8" type="ORF">DI09_57p40</name>
</gene>
<dbReference type="OrthoDB" id="300641at2759"/>
<dbReference type="SUPFAM" id="SSF49785">
    <property type="entry name" value="Galactose-binding domain-like"/>
    <property type="match status" value="1"/>
</dbReference>
<dbReference type="GO" id="GO:0005802">
    <property type="term" value="C:trans-Golgi network"/>
    <property type="evidence" value="ECO:0007669"/>
    <property type="project" value="TreeGrafter"/>
</dbReference>
<comment type="caution">
    <text evidence="8">The sequence shown here is derived from an EMBL/GenBank/DDBJ whole genome shotgun (WGS) entry which is preliminary data.</text>
</comment>